<comment type="subcellular location">
    <subcellularLocation>
        <location evidence="1">Cell envelope</location>
    </subcellularLocation>
</comment>
<dbReference type="PANTHER" id="PTHR30532">
    <property type="entry name" value="IRON III DICITRATE-BINDING PERIPLASMIC PROTEIN"/>
    <property type="match status" value="1"/>
</dbReference>
<dbReference type="RefSeq" id="WP_344752076.1">
    <property type="nucleotide sequence ID" value="NZ_BAABBW010000001.1"/>
</dbReference>
<reference evidence="9" key="1">
    <citation type="journal article" date="2019" name="Int. J. Syst. Evol. Microbiol.">
        <title>The Global Catalogue of Microorganisms (GCM) 10K type strain sequencing project: providing services to taxonomists for standard genome sequencing and annotation.</title>
        <authorList>
            <consortium name="The Broad Institute Genomics Platform"/>
            <consortium name="The Broad Institute Genome Sequencing Center for Infectious Disease"/>
            <person name="Wu L."/>
            <person name="Ma J."/>
        </authorList>
    </citation>
    <scope>NUCLEOTIDE SEQUENCE [LARGE SCALE GENOMIC DNA]</scope>
    <source>
        <strain evidence="9">JCM 17591</strain>
    </source>
</reference>
<keyword evidence="4 6" id="KW-0732">Signal</keyword>
<name>A0ABP7ZUX5_9MICO</name>
<feature type="chain" id="PRO_5046535139" evidence="6">
    <location>
        <begin position="32"/>
        <end position="331"/>
    </location>
</feature>
<feature type="domain" description="Fe/B12 periplasmic-binding" evidence="7">
    <location>
        <begin position="66"/>
        <end position="331"/>
    </location>
</feature>
<proteinExistence type="inferred from homology"/>
<evidence type="ECO:0000313" key="9">
    <source>
        <dbReference type="Proteomes" id="UP001501079"/>
    </source>
</evidence>
<dbReference type="Proteomes" id="UP001501079">
    <property type="component" value="Unassembled WGS sequence"/>
</dbReference>
<dbReference type="PANTHER" id="PTHR30532:SF1">
    <property type="entry name" value="IRON(3+)-HYDROXAMATE-BINDING PROTEIN FHUD"/>
    <property type="match status" value="1"/>
</dbReference>
<dbReference type="EMBL" id="BAABBW010000001">
    <property type="protein sequence ID" value="GAA4170696.1"/>
    <property type="molecule type" value="Genomic_DNA"/>
</dbReference>
<dbReference type="Gene3D" id="3.40.50.1980">
    <property type="entry name" value="Nitrogenase molybdenum iron protein domain"/>
    <property type="match status" value="2"/>
</dbReference>
<evidence type="ECO:0000259" key="7">
    <source>
        <dbReference type="PROSITE" id="PS50983"/>
    </source>
</evidence>
<keyword evidence="9" id="KW-1185">Reference proteome</keyword>
<feature type="compositionally biased region" description="Polar residues" evidence="5">
    <location>
        <begin position="45"/>
        <end position="55"/>
    </location>
</feature>
<comment type="similarity">
    <text evidence="2">Belongs to the bacterial solute-binding protein 8 family.</text>
</comment>
<dbReference type="PROSITE" id="PS50983">
    <property type="entry name" value="FE_B12_PBP"/>
    <property type="match status" value="1"/>
</dbReference>
<accession>A0ABP7ZUX5</accession>
<dbReference type="SUPFAM" id="SSF53807">
    <property type="entry name" value="Helical backbone' metal receptor"/>
    <property type="match status" value="1"/>
</dbReference>
<evidence type="ECO:0000256" key="3">
    <source>
        <dbReference type="ARBA" id="ARBA00022448"/>
    </source>
</evidence>
<sequence>MTSASTTIRRKNGLLAAALAAGIALALGACSADGGDSPASEKTAAASTRTVSTPEGSVKIPAHPTRVVSVHAWSTESLFDLGVTPLGVEDSGAEYVPPRYLARWSKAEKVAQGATIDFEKIAALKPDLIVGVDVPYLKQDYAKLSAIAPTVLAPFGGDETWQDYPKFTAEYVGAGTELAALKKKYDDAIAAAKETYAEQLATTKWDVIQGGFDAGNYWIYSTTSPVGSVLTELGAQFASATAGVKAGGTNSVSYEKTDLLADADEIIYYTNNDGTPANNIDKLFALQGYQNLPAVKAGHTVGTADFLPGSYSDGLGLLGSITDALKKDATQ</sequence>
<evidence type="ECO:0000313" key="8">
    <source>
        <dbReference type="EMBL" id="GAA4170696.1"/>
    </source>
</evidence>
<comment type="caution">
    <text evidence="8">The sequence shown here is derived from an EMBL/GenBank/DDBJ whole genome shotgun (WGS) entry which is preliminary data.</text>
</comment>
<feature type="signal peptide" evidence="6">
    <location>
        <begin position="1"/>
        <end position="31"/>
    </location>
</feature>
<dbReference type="Pfam" id="PF01497">
    <property type="entry name" value="Peripla_BP_2"/>
    <property type="match status" value="1"/>
</dbReference>
<organism evidence="8 9">
    <name type="scientific">Gryllotalpicola koreensis</name>
    <dbReference type="NCBI Taxonomy" id="993086"/>
    <lineage>
        <taxon>Bacteria</taxon>
        <taxon>Bacillati</taxon>
        <taxon>Actinomycetota</taxon>
        <taxon>Actinomycetes</taxon>
        <taxon>Micrococcales</taxon>
        <taxon>Microbacteriaceae</taxon>
        <taxon>Gryllotalpicola</taxon>
    </lineage>
</organism>
<protein>
    <submittedName>
        <fullName evidence="8">Iron-siderophore ABC transporter substrate-binding protein</fullName>
    </submittedName>
</protein>
<keyword evidence="3" id="KW-0813">Transport</keyword>
<evidence type="ECO:0000256" key="2">
    <source>
        <dbReference type="ARBA" id="ARBA00008814"/>
    </source>
</evidence>
<evidence type="ECO:0000256" key="4">
    <source>
        <dbReference type="ARBA" id="ARBA00022729"/>
    </source>
</evidence>
<evidence type="ECO:0000256" key="6">
    <source>
        <dbReference type="SAM" id="SignalP"/>
    </source>
</evidence>
<evidence type="ECO:0000256" key="1">
    <source>
        <dbReference type="ARBA" id="ARBA00004196"/>
    </source>
</evidence>
<dbReference type="InterPro" id="IPR051313">
    <property type="entry name" value="Bact_iron-sidero_bind"/>
</dbReference>
<dbReference type="InterPro" id="IPR002491">
    <property type="entry name" value="ABC_transptr_periplasmic_BD"/>
</dbReference>
<evidence type="ECO:0000256" key="5">
    <source>
        <dbReference type="SAM" id="MobiDB-lite"/>
    </source>
</evidence>
<feature type="region of interest" description="Disordered" evidence="5">
    <location>
        <begin position="36"/>
        <end position="58"/>
    </location>
</feature>
<gene>
    <name evidence="8" type="ORF">GCM10022287_08990</name>
</gene>